<organism evidence="3 4">
    <name type="scientific">Ktedonospora formicarum</name>
    <dbReference type="NCBI Taxonomy" id="2778364"/>
    <lineage>
        <taxon>Bacteria</taxon>
        <taxon>Bacillati</taxon>
        <taxon>Chloroflexota</taxon>
        <taxon>Ktedonobacteria</taxon>
        <taxon>Ktedonobacterales</taxon>
        <taxon>Ktedonobacteraceae</taxon>
        <taxon>Ktedonospora</taxon>
    </lineage>
</organism>
<evidence type="ECO:0000313" key="4">
    <source>
        <dbReference type="Proteomes" id="UP000612362"/>
    </source>
</evidence>
<keyword evidence="4" id="KW-1185">Reference proteome</keyword>
<evidence type="ECO:0000256" key="1">
    <source>
        <dbReference type="SAM" id="MobiDB-lite"/>
    </source>
</evidence>
<evidence type="ECO:0000259" key="2">
    <source>
        <dbReference type="Pfam" id="PF13224"/>
    </source>
</evidence>
<dbReference type="RefSeq" id="WP_220192160.1">
    <property type="nucleotide sequence ID" value="NZ_BNJF01000001.1"/>
</dbReference>
<feature type="region of interest" description="Disordered" evidence="1">
    <location>
        <begin position="402"/>
        <end position="425"/>
    </location>
</feature>
<dbReference type="Pfam" id="PF13224">
    <property type="entry name" value="DUF4032"/>
    <property type="match status" value="1"/>
</dbReference>
<reference evidence="3" key="1">
    <citation type="submission" date="2020-10" db="EMBL/GenBank/DDBJ databases">
        <title>Taxonomic study of unclassified bacteria belonging to the class Ktedonobacteria.</title>
        <authorList>
            <person name="Yabe S."/>
            <person name="Wang C.M."/>
            <person name="Zheng Y."/>
            <person name="Sakai Y."/>
            <person name="Cavaletti L."/>
            <person name="Monciardini P."/>
            <person name="Donadio S."/>
        </authorList>
    </citation>
    <scope>NUCLEOTIDE SEQUENCE</scope>
    <source>
        <strain evidence="3">SOSP1-1</strain>
    </source>
</reference>
<sequence>MADREIRNLREIERRGIPALSPIGVAHVSAPPLSIEVPGIPGMRQQINNDRGYTITRLAPRVIPHVLLYRLPLKRRSKHSLLSAIAVLMVELHEHGIYWGDPSLANALIRIDGRRVLAIMADAETTEIFPQAVSEGLRQQDLAHFGESLAWQAEDLRQARGLSEDEQVLDDSDFRYFERRYRWLKREHARLANEHHFDTLFQAQKFLQSLNRWGFSLLDMTGRAIQQFTTVLPGWYQRRIYELIHVSIPRPYARRFYNLILGHQALLSEQVHRPVKLEVAARDWYQRYHLPTILLLRQSLTQDQDPMQIYFAIMDHKWNLSLKAGREISLEDSLVDFSMEKADTGELGAVDPARIATWWRERAPVSEALAQPSIESEELEPLVATSERPLVRLQHPELEQKLPAILHESQQPKKITTQDLENPKA</sequence>
<protein>
    <recommendedName>
        <fullName evidence="2">DUF4032 domain-containing protein</fullName>
    </recommendedName>
</protein>
<feature type="compositionally biased region" description="Polar residues" evidence="1">
    <location>
        <begin position="408"/>
        <end position="425"/>
    </location>
</feature>
<accession>A0A8J3HXD6</accession>
<evidence type="ECO:0000313" key="3">
    <source>
        <dbReference type="EMBL" id="GHO42638.1"/>
    </source>
</evidence>
<dbReference type="InterPro" id="IPR025111">
    <property type="entry name" value="DUF4032"/>
</dbReference>
<dbReference type="EMBL" id="BNJF01000001">
    <property type="protein sequence ID" value="GHO42638.1"/>
    <property type="molecule type" value="Genomic_DNA"/>
</dbReference>
<feature type="domain" description="DUF4032" evidence="2">
    <location>
        <begin position="227"/>
        <end position="337"/>
    </location>
</feature>
<proteinExistence type="predicted"/>
<name>A0A8J3HXD6_9CHLR</name>
<dbReference type="Proteomes" id="UP000612362">
    <property type="component" value="Unassembled WGS sequence"/>
</dbReference>
<gene>
    <name evidence="3" type="ORF">KSX_08010</name>
</gene>
<dbReference type="AlphaFoldDB" id="A0A8J3HXD6"/>
<comment type="caution">
    <text evidence="3">The sequence shown here is derived from an EMBL/GenBank/DDBJ whole genome shotgun (WGS) entry which is preliminary data.</text>
</comment>